<protein>
    <recommendedName>
        <fullName evidence="3">DUF2812 domain-containing protein</fullName>
    </recommendedName>
</protein>
<comment type="caution">
    <text evidence="2">The sequence shown here is derived from an EMBL/GenBank/DDBJ whole genome shotgun (WGS) entry which is preliminary data.</text>
</comment>
<organism evidence="2">
    <name type="scientific">bioreactor metagenome</name>
    <dbReference type="NCBI Taxonomy" id="1076179"/>
    <lineage>
        <taxon>unclassified sequences</taxon>
        <taxon>metagenomes</taxon>
        <taxon>ecological metagenomes</taxon>
    </lineage>
</organism>
<dbReference type="InterPro" id="IPR021359">
    <property type="entry name" value="DUF2812"/>
</dbReference>
<keyword evidence="1" id="KW-0472">Membrane</keyword>
<evidence type="ECO:0008006" key="3">
    <source>
        <dbReference type="Google" id="ProtNLM"/>
    </source>
</evidence>
<feature type="transmembrane region" description="Helical" evidence="1">
    <location>
        <begin position="131"/>
        <end position="151"/>
    </location>
</feature>
<feature type="transmembrane region" description="Helical" evidence="1">
    <location>
        <begin position="93"/>
        <end position="119"/>
    </location>
</feature>
<dbReference type="AlphaFoldDB" id="A0A645H518"/>
<evidence type="ECO:0000313" key="2">
    <source>
        <dbReference type="EMBL" id="MPN34095.1"/>
    </source>
</evidence>
<keyword evidence="1" id="KW-0812">Transmembrane</keyword>
<accession>A0A645H518</accession>
<name>A0A645H518_9ZZZZ</name>
<keyword evidence="1" id="KW-1133">Transmembrane helix</keyword>
<proteinExistence type="predicted"/>
<evidence type="ECO:0000256" key="1">
    <source>
        <dbReference type="SAM" id="Phobius"/>
    </source>
</evidence>
<dbReference type="Pfam" id="PF11193">
    <property type="entry name" value="DUF2812"/>
    <property type="match status" value="1"/>
</dbReference>
<sequence length="166" mass="19204">MSARGMAMTDYSWARYVFADAPKGEYNYRIELLDHMPSHPESMAYLRFLEENGVEVVTTYMRWVYLRKPASEGAFDLYTDYDSKIKHYQRINYFWTVMMIAEFAAAAANLGIGIANLFLNERLGNFSYGNLIIGSTVLALGILFLALDIPIRRKIRKLRQEKAIHE</sequence>
<dbReference type="EMBL" id="VSSQ01086958">
    <property type="protein sequence ID" value="MPN34095.1"/>
    <property type="molecule type" value="Genomic_DNA"/>
</dbReference>
<reference evidence="2" key="1">
    <citation type="submission" date="2019-08" db="EMBL/GenBank/DDBJ databases">
        <authorList>
            <person name="Kucharzyk K."/>
            <person name="Murdoch R.W."/>
            <person name="Higgins S."/>
            <person name="Loffler F."/>
        </authorList>
    </citation>
    <scope>NUCLEOTIDE SEQUENCE</scope>
</reference>
<gene>
    <name evidence="2" type="ORF">SDC9_181588</name>
</gene>